<dbReference type="SUPFAM" id="SSF142906">
    <property type="entry name" value="YjbR-like"/>
    <property type="match status" value="1"/>
</dbReference>
<reference evidence="1 2" key="1">
    <citation type="submission" date="2021-04" db="EMBL/GenBank/DDBJ databases">
        <title>Paenibacillus sp. DLE-14 whole genome sequence.</title>
        <authorList>
            <person name="Ham Y.J."/>
        </authorList>
    </citation>
    <scope>NUCLEOTIDE SEQUENCE [LARGE SCALE GENOMIC DNA]</scope>
    <source>
        <strain evidence="1 2">DLE-14</strain>
    </source>
</reference>
<dbReference type="EMBL" id="JAGKSP010000003">
    <property type="protein sequence ID" value="MBP3963233.1"/>
    <property type="molecule type" value="Genomic_DNA"/>
</dbReference>
<keyword evidence="1" id="KW-0238">DNA-binding</keyword>
<comment type="caution">
    <text evidence="1">The sequence shown here is derived from an EMBL/GenBank/DDBJ whole genome shotgun (WGS) entry which is preliminary data.</text>
</comment>
<dbReference type="RefSeq" id="WP_210658172.1">
    <property type="nucleotide sequence ID" value="NZ_JAGKSP010000003.1"/>
</dbReference>
<evidence type="ECO:0000313" key="1">
    <source>
        <dbReference type="EMBL" id="MBP3963233.1"/>
    </source>
</evidence>
<dbReference type="InterPro" id="IPR038056">
    <property type="entry name" value="YjbR-like_sf"/>
</dbReference>
<dbReference type="GO" id="GO:0003677">
    <property type="term" value="F:DNA binding"/>
    <property type="evidence" value="ECO:0007669"/>
    <property type="project" value="UniProtKB-KW"/>
</dbReference>
<dbReference type="Gene3D" id="3.90.1150.30">
    <property type="match status" value="1"/>
</dbReference>
<protein>
    <submittedName>
        <fullName evidence="1">MmcQ/YjbR family DNA-binding protein</fullName>
    </submittedName>
</protein>
<keyword evidence="2" id="KW-1185">Reference proteome</keyword>
<dbReference type="InterPro" id="IPR058532">
    <property type="entry name" value="YjbR/MT2646/Rv2570-like"/>
</dbReference>
<dbReference type="Pfam" id="PF04237">
    <property type="entry name" value="YjbR"/>
    <property type="match status" value="1"/>
</dbReference>
<proteinExistence type="predicted"/>
<sequence>MITEDQIRRYALSLPETDEADHWGKPSFRVKNKIYAVIQPDGVSLLVKLTAEDREAYTTIDPDVYRVPPKYPTLNYVIVQLELVDPIELNSLIFKAWSLVAPKRVVKSFVP</sequence>
<evidence type="ECO:0000313" key="2">
    <source>
        <dbReference type="Proteomes" id="UP000673394"/>
    </source>
</evidence>
<gene>
    <name evidence="1" type="ORF">I8J30_11020</name>
</gene>
<name>A0ABS5CB67_9BACL</name>
<accession>A0ABS5CB67</accession>
<organism evidence="1 2">
    <name type="scientific">Paenibacillus lignilyticus</name>
    <dbReference type="NCBI Taxonomy" id="1172615"/>
    <lineage>
        <taxon>Bacteria</taxon>
        <taxon>Bacillati</taxon>
        <taxon>Bacillota</taxon>
        <taxon>Bacilli</taxon>
        <taxon>Bacillales</taxon>
        <taxon>Paenibacillaceae</taxon>
        <taxon>Paenibacillus</taxon>
    </lineage>
</organism>
<dbReference type="Proteomes" id="UP000673394">
    <property type="component" value="Unassembled WGS sequence"/>
</dbReference>